<proteinExistence type="predicted"/>
<comment type="caution">
    <text evidence="3">The sequence shown here is derived from an EMBL/GenBank/DDBJ whole genome shotgun (WGS) entry which is preliminary data.</text>
</comment>
<dbReference type="Gene3D" id="3.10.620.30">
    <property type="match status" value="1"/>
</dbReference>
<dbReference type="EMBL" id="WBUI01000015">
    <property type="protein sequence ID" value="KAB2931198.1"/>
    <property type="molecule type" value="Genomic_DNA"/>
</dbReference>
<dbReference type="PANTHER" id="PTHR33490">
    <property type="entry name" value="BLR5614 PROTEIN-RELATED"/>
    <property type="match status" value="1"/>
</dbReference>
<accession>A0A833LXN6</accession>
<dbReference type="InterPro" id="IPR038765">
    <property type="entry name" value="Papain-like_cys_pep_sf"/>
</dbReference>
<sequence>MGKRQLLSGAVTLFVLFLAFGSSRQSHAKSPFRWQKVDATMPSLQPLLENETVERGDLVLYHAGAFYWSAQRKEDGKTQYGIVVRGEKRAQFIATSGRVQGMAVWGETLVLRLRDSLVQIDPASGEVIKSYALPKMVNRQPIAFWQGKLALVDQNRLLYYNWPESGTELVPAGESKPLPMEKVQRAVVCGDALHLWSSYGGAKIVSIEKPINESRVSAIAEIGKATERRTGGDYRWFWKMACDGKTLVTADVDQSLSTLHRYIQLGQSWLPVTDDMECLSDGAACRHSKREDWLEYYIDPADREFSGVVLLPASETISQKIEEEEMPYGGAIKRDSLGNAALSLNTHITDRPVYRARISRYRVDFHLEERSTAFADQSIPDTLAAYLADGPQYRITDPVITESRDRLLKEHRTVESYASAQYNLVRRSLVYKRDGRFDAAPVVLKNGHGSCTEHSYLQIALLRSAGIPARLAWNWLPTSDTPSFNHKVAEIWTPEYGWIISEPLSSPRRNPGTVYGYHIVFARLAGPRHEFINRGDSLIAHNGKIAEGDRQPELSLRLVPVAGVKSRSMVETVEPSEPSEPLQKGIGEPARGDMVE</sequence>
<dbReference type="SMART" id="SM00460">
    <property type="entry name" value="TGc"/>
    <property type="match status" value="1"/>
</dbReference>
<dbReference type="SUPFAM" id="SSF54001">
    <property type="entry name" value="Cysteine proteinases"/>
    <property type="match status" value="1"/>
</dbReference>
<reference evidence="3 4" key="1">
    <citation type="submission" date="2019-10" db="EMBL/GenBank/DDBJ databases">
        <title>Extracellular Electron Transfer in a Candidatus Methanoperedens spp. Enrichment Culture.</title>
        <authorList>
            <person name="Berger S."/>
            <person name="Rangel Shaw D."/>
            <person name="Berben T."/>
            <person name="In 'T Zandt M."/>
            <person name="Frank J."/>
            <person name="Reimann J."/>
            <person name="Jetten M.S.M."/>
            <person name="Welte C.U."/>
        </authorList>
    </citation>
    <scope>NUCLEOTIDE SEQUENCE [LARGE SCALE GENOMIC DNA]</scope>
    <source>
        <strain evidence="3">SB12</strain>
    </source>
</reference>
<protein>
    <submittedName>
        <fullName evidence="3">Transglutaminase domain-containing protein</fullName>
    </submittedName>
</protein>
<evidence type="ECO:0000313" key="4">
    <source>
        <dbReference type="Proteomes" id="UP000460298"/>
    </source>
</evidence>
<dbReference type="Proteomes" id="UP000460298">
    <property type="component" value="Unassembled WGS sequence"/>
</dbReference>
<evidence type="ECO:0000259" key="2">
    <source>
        <dbReference type="SMART" id="SM00460"/>
    </source>
</evidence>
<feature type="domain" description="Transglutaminase-like" evidence="2">
    <location>
        <begin position="443"/>
        <end position="505"/>
    </location>
</feature>
<dbReference type="InterPro" id="IPR002931">
    <property type="entry name" value="Transglutaminase-like"/>
</dbReference>
<evidence type="ECO:0000313" key="3">
    <source>
        <dbReference type="EMBL" id="KAB2931198.1"/>
    </source>
</evidence>
<name>A0A833LXN6_9LEPT</name>
<feature type="region of interest" description="Disordered" evidence="1">
    <location>
        <begin position="569"/>
        <end position="596"/>
    </location>
</feature>
<evidence type="ECO:0000256" key="1">
    <source>
        <dbReference type="SAM" id="MobiDB-lite"/>
    </source>
</evidence>
<gene>
    <name evidence="3" type="ORF">F9K24_14705</name>
</gene>
<dbReference type="Pfam" id="PF01841">
    <property type="entry name" value="Transglut_core"/>
    <property type="match status" value="1"/>
</dbReference>
<organism evidence="3 4">
    <name type="scientific">Leptonema illini</name>
    <dbReference type="NCBI Taxonomy" id="183"/>
    <lineage>
        <taxon>Bacteria</taxon>
        <taxon>Pseudomonadati</taxon>
        <taxon>Spirochaetota</taxon>
        <taxon>Spirochaetia</taxon>
        <taxon>Leptospirales</taxon>
        <taxon>Leptospiraceae</taxon>
        <taxon>Leptonema</taxon>
    </lineage>
</organism>
<dbReference type="AlphaFoldDB" id="A0A833LXN6"/>